<dbReference type="InterPro" id="IPR050263">
    <property type="entry name" value="Bact_Fimbrial_Adh_Pro"/>
</dbReference>
<comment type="similarity">
    <text evidence="2">Belongs to the fimbrial protein family.</text>
</comment>
<proteinExistence type="inferred from homology"/>
<accession>A0A9J6QG95</accession>
<dbReference type="PROSITE" id="PS51257">
    <property type="entry name" value="PROKAR_LIPOPROTEIN"/>
    <property type="match status" value="1"/>
</dbReference>
<sequence>MRLSLYLLLLIGGLFSPGVWAAACNGDTGQMTINFPNFKYLPSLPNNTQLTSIMADSGSGFRFTCDREAQQAGALEVRYEQTLTGKETNINGRMVFESAIPGIGYALGFQCAGGPIHYLDGTGVHQATVCSSSENPSLLKQQNMVVKAYITFYKTGDVNLSGGNHTNAPPQGGVGKLYVVIPGAASAGSPVSVDLTALNVDFGAVGSCNVTIPRIFVDLGKVSRTEFRGPGSTAGTAQTFTIPVYCAQAVNLKIGFFGTPVTTGVSDTLAISRASSAASGVGVKLSYGNNGSGAPALGTAVHLNEAGNLPSLGRVTANSASTAQPFHFIAQMVQTDSAVTAGGVIATATFALEYN</sequence>
<gene>
    <name evidence="7" type="ORF">M8013_19805</name>
</gene>
<comment type="subcellular location">
    <subcellularLocation>
        <location evidence="1">Fimbrium</location>
    </subcellularLocation>
</comment>
<dbReference type="PANTHER" id="PTHR33420">
    <property type="entry name" value="FIMBRIAL SUBUNIT ELFA-RELATED"/>
    <property type="match status" value="1"/>
</dbReference>
<keyword evidence="3 5" id="KW-0732">Signal</keyword>
<dbReference type="Pfam" id="PF00419">
    <property type="entry name" value="Fimbrial"/>
    <property type="match status" value="1"/>
</dbReference>
<dbReference type="AlphaFoldDB" id="A0A9J6QG95"/>
<evidence type="ECO:0000256" key="1">
    <source>
        <dbReference type="ARBA" id="ARBA00004561"/>
    </source>
</evidence>
<evidence type="ECO:0000256" key="3">
    <source>
        <dbReference type="ARBA" id="ARBA00022729"/>
    </source>
</evidence>
<evidence type="ECO:0000256" key="2">
    <source>
        <dbReference type="ARBA" id="ARBA00006671"/>
    </source>
</evidence>
<dbReference type="Gene3D" id="2.60.40.1090">
    <property type="entry name" value="Fimbrial-type adhesion domain"/>
    <property type="match status" value="1"/>
</dbReference>
<dbReference type="InterPro" id="IPR008966">
    <property type="entry name" value="Adhesion_dom_sf"/>
</dbReference>
<dbReference type="InterPro" id="IPR000259">
    <property type="entry name" value="Adhesion_dom_fimbrial"/>
</dbReference>
<dbReference type="Proteomes" id="UP001061282">
    <property type="component" value="Unassembled WGS sequence"/>
</dbReference>
<comment type="caution">
    <text evidence="7">The sequence shown here is derived from an EMBL/GenBank/DDBJ whole genome shotgun (WGS) entry which is preliminary data.</text>
</comment>
<feature type="chain" id="PRO_5039944934" evidence="5">
    <location>
        <begin position="22"/>
        <end position="355"/>
    </location>
</feature>
<feature type="signal peptide" evidence="5">
    <location>
        <begin position="1"/>
        <end position="21"/>
    </location>
</feature>
<reference evidence="7" key="1">
    <citation type="submission" date="2022-05" db="EMBL/GenBank/DDBJ databases">
        <title>Description of a novel species of Leclercia; Leclercia tamurae and the Proposal for a Novel Genus Silvania gen. nov. Containing Two Novel Species Silvania hatchlandensis sp. nov. and Silvania confinis sp. nov. Isolated from the Rhizosphere of Oak.</title>
        <authorList>
            <person name="Maddock D.W."/>
            <person name="Brady C.L."/>
            <person name="Denman S."/>
            <person name="Arnold D."/>
        </authorList>
    </citation>
    <scope>NUCLEOTIDE SEQUENCE</scope>
    <source>
        <strain evidence="7">H4N4</strain>
    </source>
</reference>
<evidence type="ECO:0000313" key="8">
    <source>
        <dbReference type="Proteomes" id="UP001061282"/>
    </source>
</evidence>
<feature type="domain" description="Fimbrial-type adhesion" evidence="6">
    <location>
        <begin position="207"/>
        <end position="354"/>
    </location>
</feature>
<dbReference type="RefSeq" id="WP_271269483.1">
    <property type="nucleotide sequence ID" value="NZ_JAMGZJ010000078.1"/>
</dbReference>
<dbReference type="InterPro" id="IPR036937">
    <property type="entry name" value="Adhesion_dom_fimbrial_sf"/>
</dbReference>
<dbReference type="SUPFAM" id="SSF49401">
    <property type="entry name" value="Bacterial adhesins"/>
    <property type="match status" value="1"/>
</dbReference>
<dbReference type="GO" id="GO:0009289">
    <property type="term" value="C:pilus"/>
    <property type="evidence" value="ECO:0007669"/>
    <property type="project" value="UniProtKB-SubCell"/>
</dbReference>
<dbReference type="Gene3D" id="2.60.40.3310">
    <property type="match status" value="1"/>
</dbReference>
<evidence type="ECO:0000259" key="6">
    <source>
        <dbReference type="Pfam" id="PF00419"/>
    </source>
</evidence>
<keyword evidence="8" id="KW-1185">Reference proteome</keyword>
<dbReference type="EMBL" id="JAMGZJ010000078">
    <property type="protein sequence ID" value="MCU6670976.1"/>
    <property type="molecule type" value="Genomic_DNA"/>
</dbReference>
<organism evidence="7 8">
    <name type="scientific">Silvania confinis</name>
    <dbReference type="NCBI Taxonomy" id="2926470"/>
    <lineage>
        <taxon>Bacteria</taxon>
        <taxon>Pseudomonadati</taxon>
        <taxon>Pseudomonadota</taxon>
        <taxon>Gammaproteobacteria</taxon>
        <taxon>Enterobacterales</taxon>
        <taxon>Enterobacteriaceae</taxon>
        <taxon>Silvania</taxon>
    </lineage>
</organism>
<evidence type="ECO:0000313" key="7">
    <source>
        <dbReference type="EMBL" id="MCU6670976.1"/>
    </source>
</evidence>
<name>A0A9J6QG95_9ENTR</name>
<evidence type="ECO:0000256" key="5">
    <source>
        <dbReference type="SAM" id="SignalP"/>
    </source>
</evidence>
<dbReference type="PANTHER" id="PTHR33420:SF3">
    <property type="entry name" value="FIMBRIAL SUBUNIT ELFA"/>
    <property type="match status" value="1"/>
</dbReference>
<keyword evidence="4" id="KW-0281">Fimbrium</keyword>
<protein>
    <submittedName>
        <fullName evidence="7">Type 1 fimbrial protein</fullName>
    </submittedName>
</protein>
<dbReference type="GO" id="GO:0043709">
    <property type="term" value="P:cell adhesion involved in single-species biofilm formation"/>
    <property type="evidence" value="ECO:0007669"/>
    <property type="project" value="TreeGrafter"/>
</dbReference>
<evidence type="ECO:0000256" key="4">
    <source>
        <dbReference type="ARBA" id="ARBA00023263"/>
    </source>
</evidence>